<accession>A0A233V9U2</accession>
<feature type="signal peptide" evidence="5">
    <location>
        <begin position="1"/>
        <end position="18"/>
    </location>
</feature>
<keyword evidence="3 5" id="KW-0732">Signal</keyword>
<dbReference type="PANTHER" id="PTHR30024:SF47">
    <property type="entry name" value="TAURINE-BINDING PERIPLASMIC PROTEIN"/>
    <property type="match status" value="1"/>
</dbReference>
<feature type="domain" description="SsuA/THI5-like" evidence="6">
    <location>
        <begin position="70"/>
        <end position="276"/>
    </location>
</feature>
<dbReference type="AlphaFoldDB" id="A0A233V9U2"/>
<name>A0A233V9U2_FINMA</name>
<sequence length="373" mass="41839">MKKKLLIVMSLIFCLVFASCSNNNDKKDNETQNKTEEKKEETSKDSSSNDKKEETVVKWNYGTSGNVLVTIAEQKGFFKDEGIKIEPVFATENADALSLLASDKVDVVSNAGTSNPLQQISAGVDLTIFGGHMLNGAMPVIAKKGTKWNGITDLVGKKAAINPQYYAFTGALMDAGVKDPLKEVDWVQITKYNDAMAAVVRGDVDYALLGTQQNQAVKNMKDIEVVTYQSDVMPNYSCCRLVAKTKYINENPDTVKAILRALIRAQQYYESNKQEAVHMLAKQIKADDAFVAAYMLDEHYDVHIDPLKKGVIRAWDILDKTNFLDAKAKTINIEDKINTDLYKQALEETKEKYGKEDPKFYESLEKFFEENDK</sequence>
<comment type="subcellular location">
    <subcellularLocation>
        <location evidence="1">Periplasm</location>
    </subcellularLocation>
</comment>
<evidence type="ECO:0000256" key="1">
    <source>
        <dbReference type="ARBA" id="ARBA00004418"/>
    </source>
</evidence>
<evidence type="ECO:0000256" key="4">
    <source>
        <dbReference type="SAM" id="MobiDB-lite"/>
    </source>
</evidence>
<proteinExistence type="inferred from homology"/>
<dbReference type="SUPFAM" id="SSF53850">
    <property type="entry name" value="Periplasmic binding protein-like II"/>
    <property type="match status" value="1"/>
</dbReference>
<gene>
    <name evidence="7" type="ORF">B9N49_00730</name>
</gene>
<evidence type="ECO:0000256" key="5">
    <source>
        <dbReference type="SAM" id="SignalP"/>
    </source>
</evidence>
<feature type="region of interest" description="Disordered" evidence="4">
    <location>
        <begin position="25"/>
        <end position="53"/>
    </location>
</feature>
<reference evidence="8" key="1">
    <citation type="submission" date="2017-04" db="EMBL/GenBank/DDBJ databases">
        <title>Finegoldia magna isolated from orthopedic joint implant-associated infections.</title>
        <authorList>
            <person name="Bjorklund S."/>
            <person name="Bruggemann H."/>
            <person name="Jensen A."/>
            <person name="Hellmark B."/>
            <person name="Soderquist B."/>
        </authorList>
    </citation>
    <scope>NUCLEOTIDE SEQUENCE [LARGE SCALE GENOMIC DNA]</scope>
    <source>
        <strain evidence="8">CCUG 54800</strain>
    </source>
</reference>
<dbReference type="PANTHER" id="PTHR30024">
    <property type="entry name" value="ALIPHATIC SULFONATES-BINDING PROTEIN-RELATED"/>
    <property type="match status" value="1"/>
</dbReference>
<dbReference type="Proteomes" id="UP000215413">
    <property type="component" value="Unassembled WGS sequence"/>
</dbReference>
<dbReference type="InterPro" id="IPR015168">
    <property type="entry name" value="SsuA/THI5"/>
</dbReference>
<protein>
    <submittedName>
        <fullName evidence="7">Metal ABC transporter substrate-binding protein</fullName>
    </submittedName>
</protein>
<evidence type="ECO:0000313" key="7">
    <source>
        <dbReference type="EMBL" id="OXZ29180.1"/>
    </source>
</evidence>
<dbReference type="EMBL" id="NDYC01000004">
    <property type="protein sequence ID" value="OXZ29180.1"/>
    <property type="molecule type" value="Genomic_DNA"/>
</dbReference>
<evidence type="ECO:0000256" key="3">
    <source>
        <dbReference type="ARBA" id="ARBA00022729"/>
    </source>
</evidence>
<evidence type="ECO:0000313" key="8">
    <source>
        <dbReference type="Proteomes" id="UP000215413"/>
    </source>
</evidence>
<dbReference type="GO" id="GO:0042597">
    <property type="term" value="C:periplasmic space"/>
    <property type="evidence" value="ECO:0007669"/>
    <property type="project" value="UniProtKB-SubCell"/>
</dbReference>
<evidence type="ECO:0000259" key="6">
    <source>
        <dbReference type="Pfam" id="PF09084"/>
    </source>
</evidence>
<dbReference type="PROSITE" id="PS51257">
    <property type="entry name" value="PROKAR_LIPOPROTEIN"/>
    <property type="match status" value="1"/>
</dbReference>
<evidence type="ECO:0000256" key="2">
    <source>
        <dbReference type="ARBA" id="ARBA00010742"/>
    </source>
</evidence>
<dbReference type="Pfam" id="PF09084">
    <property type="entry name" value="NMT1"/>
    <property type="match status" value="1"/>
</dbReference>
<dbReference type="RefSeq" id="WP_094205121.1">
    <property type="nucleotide sequence ID" value="NZ_JBKTVP010000007.1"/>
</dbReference>
<organism evidence="7 8">
    <name type="scientific">Finegoldia magna</name>
    <name type="common">Peptostreptococcus magnus</name>
    <dbReference type="NCBI Taxonomy" id="1260"/>
    <lineage>
        <taxon>Bacteria</taxon>
        <taxon>Bacillati</taxon>
        <taxon>Bacillota</taxon>
        <taxon>Tissierellia</taxon>
        <taxon>Tissierellales</taxon>
        <taxon>Peptoniphilaceae</taxon>
        <taxon>Finegoldia</taxon>
    </lineage>
</organism>
<comment type="similarity">
    <text evidence="2">Belongs to the bacterial solute-binding protein SsuA/TauA family.</text>
</comment>
<dbReference type="Gene3D" id="3.40.190.10">
    <property type="entry name" value="Periplasmic binding protein-like II"/>
    <property type="match status" value="2"/>
</dbReference>
<comment type="caution">
    <text evidence="7">The sequence shown here is derived from an EMBL/GenBank/DDBJ whole genome shotgun (WGS) entry which is preliminary data.</text>
</comment>
<feature type="chain" id="PRO_5038741085" evidence="5">
    <location>
        <begin position="19"/>
        <end position="373"/>
    </location>
</feature>